<keyword evidence="2" id="KW-0378">Hydrolase</keyword>
<dbReference type="Pfam" id="PF00561">
    <property type="entry name" value="Abhydrolase_1"/>
    <property type="match status" value="1"/>
</dbReference>
<accession>A0A934WLA5</accession>
<dbReference type="PRINTS" id="PR00111">
    <property type="entry name" value="ABHYDROLASE"/>
</dbReference>
<dbReference type="GO" id="GO:0016787">
    <property type="term" value="F:hydrolase activity"/>
    <property type="evidence" value="ECO:0007669"/>
    <property type="project" value="UniProtKB-KW"/>
</dbReference>
<evidence type="ECO:0000313" key="3">
    <source>
        <dbReference type="Proteomes" id="UP000630528"/>
    </source>
</evidence>
<proteinExistence type="predicted"/>
<dbReference type="Gene3D" id="3.40.50.1820">
    <property type="entry name" value="alpha/beta hydrolase"/>
    <property type="match status" value="1"/>
</dbReference>
<reference evidence="2" key="1">
    <citation type="journal article" date="2012" name="J. Microbiol. Biotechnol.">
        <title>Ramlibacter ginsenosidimutans sp. nov., with ginsenoside-converting activity.</title>
        <authorList>
            <person name="Wang L."/>
            <person name="An D.S."/>
            <person name="Kim S.G."/>
            <person name="Jin F.X."/>
            <person name="Kim S.C."/>
            <person name="Lee S.T."/>
            <person name="Im W.T."/>
        </authorList>
    </citation>
    <scope>NUCLEOTIDE SEQUENCE</scope>
    <source>
        <strain evidence="2">KACC 17527</strain>
    </source>
</reference>
<feature type="domain" description="AB hydrolase-1" evidence="1">
    <location>
        <begin position="55"/>
        <end position="293"/>
    </location>
</feature>
<dbReference type="InterPro" id="IPR000073">
    <property type="entry name" value="AB_hydrolase_1"/>
</dbReference>
<dbReference type="SUPFAM" id="SSF53474">
    <property type="entry name" value="alpha/beta-Hydrolases"/>
    <property type="match status" value="1"/>
</dbReference>
<dbReference type="PANTHER" id="PTHR43798:SF33">
    <property type="entry name" value="HYDROLASE, PUTATIVE (AFU_ORTHOLOGUE AFUA_2G14860)-RELATED"/>
    <property type="match status" value="1"/>
</dbReference>
<dbReference type="InterPro" id="IPR029058">
    <property type="entry name" value="AB_hydrolase_fold"/>
</dbReference>
<evidence type="ECO:0000259" key="1">
    <source>
        <dbReference type="Pfam" id="PF00561"/>
    </source>
</evidence>
<dbReference type="GO" id="GO:0016020">
    <property type="term" value="C:membrane"/>
    <property type="evidence" value="ECO:0007669"/>
    <property type="project" value="TreeGrafter"/>
</dbReference>
<reference evidence="2" key="2">
    <citation type="submission" date="2021-01" db="EMBL/GenBank/DDBJ databases">
        <authorList>
            <person name="Kang M."/>
        </authorList>
    </citation>
    <scope>NUCLEOTIDE SEQUENCE</scope>
    <source>
        <strain evidence="2">KACC 17527</strain>
    </source>
</reference>
<name>A0A934WLA5_9BURK</name>
<dbReference type="Proteomes" id="UP000630528">
    <property type="component" value="Unassembled WGS sequence"/>
</dbReference>
<dbReference type="PANTHER" id="PTHR43798">
    <property type="entry name" value="MONOACYLGLYCEROL LIPASE"/>
    <property type="match status" value="1"/>
</dbReference>
<evidence type="ECO:0000313" key="2">
    <source>
        <dbReference type="EMBL" id="MBK6005420.1"/>
    </source>
</evidence>
<dbReference type="AlphaFoldDB" id="A0A934WLA5"/>
<dbReference type="EMBL" id="JAEPWM010000001">
    <property type="protein sequence ID" value="MBK6005420.1"/>
    <property type="molecule type" value="Genomic_DNA"/>
</dbReference>
<keyword evidence="3" id="KW-1185">Reference proteome</keyword>
<organism evidence="2 3">
    <name type="scientific">Ramlibacter ginsenosidimutans</name>
    <dbReference type="NCBI Taxonomy" id="502333"/>
    <lineage>
        <taxon>Bacteria</taxon>
        <taxon>Pseudomonadati</taxon>
        <taxon>Pseudomonadota</taxon>
        <taxon>Betaproteobacteria</taxon>
        <taxon>Burkholderiales</taxon>
        <taxon>Comamonadaceae</taxon>
        <taxon>Ramlibacter</taxon>
    </lineage>
</organism>
<gene>
    <name evidence="2" type="ORF">JJB11_04900</name>
</gene>
<protein>
    <submittedName>
        <fullName evidence="2">Alpha/beta hydrolase</fullName>
    </submittedName>
</protein>
<sequence>MRWLLALLLVLVVLTGLLALFSAWVARRVQQAFPPAQWLEVDGERIHYRSLGEGPAIVLVHGLGGQMKNFEYLPLAQLAQRYRLLLLDRPGSGLSPRKDEGNAALAAQARLVAGFIRALRLPRPPLLVGHSLGGAIALGVALQDPDCIAGLALIAPLTHHIDTVPPPFRALAIRSPGWRRFFAHVFAVPLGMLASRRTLAFIFAPEAAPADFPLRGGALLGLRPAAYLGAAADLLAVEDDLPAQQARYGELRLPVAMLYGEGDQVLDWRAQGEALKARLPQLQLTVVAGGHMLPVTQGEATAAWLDGVAQQVLA</sequence>
<comment type="caution">
    <text evidence="2">The sequence shown here is derived from an EMBL/GenBank/DDBJ whole genome shotgun (WGS) entry which is preliminary data.</text>
</comment>
<dbReference type="RefSeq" id="WP_201166756.1">
    <property type="nucleotide sequence ID" value="NZ_JAEPWM010000001.1"/>
</dbReference>
<dbReference type="InterPro" id="IPR050266">
    <property type="entry name" value="AB_hydrolase_sf"/>
</dbReference>